<gene>
    <name evidence="2" type="ORF">S7711_03358</name>
</gene>
<feature type="region of interest" description="Disordered" evidence="1">
    <location>
        <begin position="1"/>
        <end position="47"/>
    </location>
</feature>
<feature type="compositionally biased region" description="Low complexity" evidence="1">
    <location>
        <begin position="36"/>
        <end position="45"/>
    </location>
</feature>
<dbReference type="EMBL" id="KL648554">
    <property type="protein sequence ID" value="KEY69061.1"/>
    <property type="molecule type" value="Genomic_DNA"/>
</dbReference>
<dbReference type="Proteomes" id="UP000028045">
    <property type="component" value="Unassembled WGS sequence"/>
</dbReference>
<protein>
    <recommendedName>
        <fullName evidence="4">Peroxin 11C</fullName>
    </recommendedName>
</protein>
<reference evidence="2 3" key="1">
    <citation type="journal article" date="2014" name="BMC Genomics">
        <title>Comparative genome sequencing reveals chemotype-specific gene clusters in the toxigenic black mold Stachybotrys.</title>
        <authorList>
            <person name="Semeiks J."/>
            <person name="Borek D."/>
            <person name="Otwinowski Z."/>
            <person name="Grishin N.V."/>
        </authorList>
    </citation>
    <scope>NUCLEOTIDE SEQUENCE [LARGE SCALE GENOMIC DNA]</scope>
    <source>
        <strain evidence="3">CBS 109288 / IBT 7711</strain>
    </source>
</reference>
<feature type="compositionally biased region" description="Low complexity" evidence="1">
    <location>
        <begin position="1"/>
        <end position="13"/>
    </location>
</feature>
<keyword evidence="3" id="KW-1185">Reference proteome</keyword>
<evidence type="ECO:0000313" key="2">
    <source>
        <dbReference type="EMBL" id="KEY69061.1"/>
    </source>
</evidence>
<proteinExistence type="predicted"/>
<evidence type="ECO:0000313" key="3">
    <source>
        <dbReference type="Proteomes" id="UP000028045"/>
    </source>
</evidence>
<dbReference type="HOGENOM" id="CLU_052213_0_1_1"/>
<sequence length="328" mass="34713">MADLVDAAAAPLPSGDAVESPVAPPQQPPPPPPPSDSTKAPPAKAQQQSVGGALAAAPYKVDAFIAHLFRCIQSRSHTDAVLMFFGYSCHLAGAVLDAGSRASLQHAARKLVALAFQLPPSTTVVLTSTPTPPLTALALKLAARLKAMAALISEMRTMGRLLGLFTLYMAGRSMLLQQTQKPAKDESEAARAERRFDTAVSCAQVAALVSHAVNENMVLLSTKKVLSLSPATQKKMALRSVRSWAVYVGLEIGKLLVERARRSGAGAAAQDEAATALWRKNLINNLSWAPLTVNWSLASGGPLHEILICLFAMVPATNGMVDLWRQTA</sequence>
<feature type="compositionally biased region" description="Pro residues" evidence="1">
    <location>
        <begin position="22"/>
        <end position="35"/>
    </location>
</feature>
<organism evidence="2 3">
    <name type="scientific">Stachybotrys chartarum (strain CBS 109288 / IBT 7711)</name>
    <name type="common">Toxic black mold</name>
    <name type="synonym">Stilbospora chartarum</name>
    <dbReference type="NCBI Taxonomy" id="1280523"/>
    <lineage>
        <taxon>Eukaryota</taxon>
        <taxon>Fungi</taxon>
        <taxon>Dikarya</taxon>
        <taxon>Ascomycota</taxon>
        <taxon>Pezizomycotina</taxon>
        <taxon>Sordariomycetes</taxon>
        <taxon>Hypocreomycetidae</taxon>
        <taxon>Hypocreales</taxon>
        <taxon>Stachybotryaceae</taxon>
        <taxon>Stachybotrys</taxon>
    </lineage>
</organism>
<accession>A0A084AUT2</accession>
<evidence type="ECO:0008006" key="4">
    <source>
        <dbReference type="Google" id="ProtNLM"/>
    </source>
</evidence>
<dbReference type="OrthoDB" id="10005898at2759"/>
<evidence type="ECO:0000256" key="1">
    <source>
        <dbReference type="SAM" id="MobiDB-lite"/>
    </source>
</evidence>
<name>A0A084AUT2_STACB</name>
<dbReference type="AlphaFoldDB" id="A0A084AUT2"/>